<gene>
    <name evidence="10" type="ORF">ACEG17_06550</name>
</gene>
<comment type="caution">
    <text evidence="10">The sequence shown here is derived from an EMBL/GenBank/DDBJ whole genome shotgun (WGS) entry which is preliminary data.</text>
</comment>
<proteinExistence type="predicted"/>
<evidence type="ECO:0000256" key="3">
    <source>
        <dbReference type="ARBA" id="ARBA00022475"/>
    </source>
</evidence>
<evidence type="ECO:0000313" key="11">
    <source>
        <dbReference type="Proteomes" id="UP001571581"/>
    </source>
</evidence>
<dbReference type="InterPro" id="IPR013853">
    <property type="entry name" value="EIIC-GAT"/>
</dbReference>
<keyword evidence="7 9" id="KW-1133">Transmembrane helix</keyword>
<dbReference type="Proteomes" id="UP001571581">
    <property type="component" value="Unassembled WGS sequence"/>
</dbReference>
<evidence type="ECO:0000256" key="9">
    <source>
        <dbReference type="SAM" id="Phobius"/>
    </source>
</evidence>
<sequence>MFGNILNYILGLGAAIFLPIIMIIIGLIIKMKFKRAIVSGLTLGVAFTGMNVVLGFMFDTISPVASAFVEKTGIQLNIIDVGWSPMSAIAWAWPYALFMFPLQIGINLLMLVFKQTNILNVDLWNVWGKIFTATMVAAITGNIALGFIAAAVQVIVELKIGEATQKRTQEITGIPGVTCTHYMTLQCVIMEPVNKLLDYIPLFKLDGQLQMDWRLKYQELLR</sequence>
<keyword evidence="2" id="KW-0813">Transport</keyword>
<organism evidence="10 11">
    <name type="scientific">Leptotrichia hongkongensis</name>
    <dbReference type="NCBI Taxonomy" id="554406"/>
    <lineage>
        <taxon>Bacteria</taxon>
        <taxon>Fusobacteriati</taxon>
        <taxon>Fusobacteriota</taxon>
        <taxon>Fusobacteriia</taxon>
        <taxon>Fusobacteriales</taxon>
        <taxon>Leptotrichiaceae</taxon>
        <taxon>Leptotrichia</taxon>
    </lineage>
</organism>
<evidence type="ECO:0000256" key="2">
    <source>
        <dbReference type="ARBA" id="ARBA00022448"/>
    </source>
</evidence>
<dbReference type="Pfam" id="PF03611">
    <property type="entry name" value="EIIC-GAT"/>
    <property type="match status" value="1"/>
</dbReference>
<name>A0ABV4S8I0_9FUSO</name>
<comment type="subcellular location">
    <subcellularLocation>
        <location evidence="1">Cell membrane</location>
        <topology evidence="1">Multi-pass membrane protein</topology>
    </subcellularLocation>
</comment>
<dbReference type="PANTHER" id="PTHR37324">
    <property type="entry name" value="PTS SYSTEM GALACTITOL-SPECIFIC EIIC COMPONENT"/>
    <property type="match status" value="1"/>
</dbReference>
<evidence type="ECO:0000256" key="6">
    <source>
        <dbReference type="ARBA" id="ARBA00022692"/>
    </source>
</evidence>
<protein>
    <submittedName>
        <fullName evidence="10">PTS transporter subunit IIC</fullName>
    </submittedName>
</protein>
<dbReference type="RefSeq" id="WP_372583045.1">
    <property type="nucleotide sequence ID" value="NZ_JBGORW010000007.1"/>
</dbReference>
<keyword evidence="4" id="KW-0762">Sugar transport</keyword>
<dbReference type="InterPro" id="IPR004703">
    <property type="entry name" value="PTS_sugar-sp_permease"/>
</dbReference>
<keyword evidence="3" id="KW-1003">Cell membrane</keyword>
<evidence type="ECO:0000256" key="4">
    <source>
        <dbReference type="ARBA" id="ARBA00022597"/>
    </source>
</evidence>
<feature type="transmembrane region" description="Helical" evidence="9">
    <location>
        <begin position="36"/>
        <end position="58"/>
    </location>
</feature>
<dbReference type="EMBL" id="JBGORW010000007">
    <property type="protein sequence ID" value="MFA3799843.1"/>
    <property type="molecule type" value="Genomic_DNA"/>
</dbReference>
<evidence type="ECO:0000256" key="7">
    <source>
        <dbReference type="ARBA" id="ARBA00022989"/>
    </source>
</evidence>
<keyword evidence="8 9" id="KW-0472">Membrane</keyword>
<accession>A0ABV4S8I0</accession>
<keyword evidence="6 9" id="KW-0812">Transmembrane</keyword>
<evidence type="ECO:0000256" key="5">
    <source>
        <dbReference type="ARBA" id="ARBA00022683"/>
    </source>
</evidence>
<dbReference type="PANTHER" id="PTHR37324:SF2">
    <property type="entry name" value="PTS SYSTEM GALACTITOL-SPECIFIC EIIC COMPONENT"/>
    <property type="match status" value="1"/>
</dbReference>
<reference evidence="10 11" key="1">
    <citation type="submission" date="2024-07" db="EMBL/GenBank/DDBJ databases">
        <authorList>
            <person name="Li X.-J."/>
            <person name="Wang X."/>
        </authorList>
    </citation>
    <scope>NUCLEOTIDE SEQUENCE [LARGE SCALE GENOMIC DNA]</scope>
    <source>
        <strain evidence="10 11">DSM 23441</strain>
    </source>
</reference>
<keyword evidence="5" id="KW-0598">Phosphotransferase system</keyword>
<keyword evidence="11" id="KW-1185">Reference proteome</keyword>
<evidence type="ECO:0000256" key="8">
    <source>
        <dbReference type="ARBA" id="ARBA00023136"/>
    </source>
</evidence>
<evidence type="ECO:0000256" key="1">
    <source>
        <dbReference type="ARBA" id="ARBA00004651"/>
    </source>
</evidence>
<feature type="transmembrane region" description="Helical" evidence="9">
    <location>
        <begin position="92"/>
        <end position="113"/>
    </location>
</feature>
<feature type="transmembrane region" description="Helical" evidence="9">
    <location>
        <begin position="6"/>
        <end position="29"/>
    </location>
</feature>
<evidence type="ECO:0000313" key="10">
    <source>
        <dbReference type="EMBL" id="MFA3799843.1"/>
    </source>
</evidence>
<feature type="transmembrane region" description="Helical" evidence="9">
    <location>
        <begin position="134"/>
        <end position="156"/>
    </location>
</feature>